<dbReference type="RefSeq" id="WP_007206642.1">
    <property type="nucleotide sequence ID" value="NZ_CH672414.1"/>
</dbReference>
<name>A3V4K1_9RHOB</name>
<comment type="caution">
    <text evidence="2">The sequence shown here is derived from an EMBL/GenBank/DDBJ whole genome shotgun (WGS) entry which is preliminary data.</text>
</comment>
<dbReference type="InterPro" id="IPR013078">
    <property type="entry name" value="His_Pase_superF_clade-1"/>
</dbReference>
<evidence type="ECO:0000256" key="1">
    <source>
        <dbReference type="PIRSR" id="PIRSR613078-2"/>
    </source>
</evidence>
<feature type="binding site" evidence="1">
    <location>
        <position position="59"/>
    </location>
    <ligand>
        <name>substrate</name>
    </ligand>
</feature>
<dbReference type="InterPro" id="IPR029033">
    <property type="entry name" value="His_PPase_superfam"/>
</dbReference>
<dbReference type="EMBL" id="AAMS01000004">
    <property type="protein sequence ID" value="EAQ06569.1"/>
    <property type="molecule type" value="Genomic_DNA"/>
</dbReference>
<organism evidence="2 3">
    <name type="scientific">Yoonia vestfoldensis SKA53</name>
    <dbReference type="NCBI Taxonomy" id="314232"/>
    <lineage>
        <taxon>Bacteria</taxon>
        <taxon>Pseudomonadati</taxon>
        <taxon>Pseudomonadota</taxon>
        <taxon>Alphaproteobacteria</taxon>
        <taxon>Rhodobacterales</taxon>
        <taxon>Paracoccaceae</taxon>
        <taxon>Yoonia</taxon>
    </lineage>
</organism>
<evidence type="ECO:0008006" key="4">
    <source>
        <dbReference type="Google" id="ProtNLM"/>
    </source>
</evidence>
<dbReference type="Proteomes" id="UP000004507">
    <property type="component" value="Unassembled WGS sequence"/>
</dbReference>
<dbReference type="PANTHER" id="PTHR47623">
    <property type="entry name" value="OS09G0287300 PROTEIN"/>
    <property type="match status" value="1"/>
</dbReference>
<evidence type="ECO:0000313" key="2">
    <source>
        <dbReference type="EMBL" id="EAQ06569.1"/>
    </source>
</evidence>
<proteinExistence type="predicted"/>
<protein>
    <recommendedName>
        <fullName evidence="4">Phosphoglycerate mutase family protein</fullName>
    </recommendedName>
</protein>
<dbReference type="HOGENOM" id="CLU_084603_2_1_5"/>
<reference evidence="2 3" key="1">
    <citation type="submission" date="2006-01" db="EMBL/GenBank/DDBJ databases">
        <authorList>
            <person name="Hagstrom A."/>
            <person name="Ferriera S."/>
            <person name="Johnson J."/>
            <person name="Kravitz S."/>
            <person name="Halpern A."/>
            <person name="Remington K."/>
            <person name="Beeson K."/>
            <person name="Tran B."/>
            <person name="Rogers Y.-H."/>
            <person name="Friedman R."/>
            <person name="Venter J.C."/>
        </authorList>
    </citation>
    <scope>NUCLEOTIDE SEQUENCE [LARGE SCALE GENOMIC DNA]</scope>
    <source>
        <strain evidence="2 3">SKA53</strain>
    </source>
</reference>
<dbReference type="SUPFAM" id="SSF53254">
    <property type="entry name" value="Phosphoglycerate mutase-like"/>
    <property type="match status" value="1"/>
</dbReference>
<dbReference type="Pfam" id="PF00300">
    <property type="entry name" value="His_Phos_1"/>
    <property type="match status" value="1"/>
</dbReference>
<evidence type="ECO:0000313" key="3">
    <source>
        <dbReference type="Proteomes" id="UP000004507"/>
    </source>
</evidence>
<dbReference type="Gene3D" id="3.40.50.1240">
    <property type="entry name" value="Phosphoglycerate mutase-like"/>
    <property type="match status" value="1"/>
</dbReference>
<dbReference type="PANTHER" id="PTHR47623:SF1">
    <property type="entry name" value="OS09G0287300 PROTEIN"/>
    <property type="match status" value="1"/>
</dbReference>
<keyword evidence="3" id="KW-1185">Reference proteome</keyword>
<sequence>MTLTLILIRHAKSSWDDPFMDDHARVLNDRGRAAAPAIGAWLTAQGHVPDVVLCSDAARTQETAALIRPHLTPTPALQLVPALYHASPDTMLDLLRKQTVRSVAMIGHNPGIAMLAEGMIKQRPAHPRFGDYPTCATCVITFDIAVWGNATRHSGNCTAFITPGDLPIFRA</sequence>
<dbReference type="STRING" id="314232.SKA53_13516"/>
<accession>A3V4K1</accession>
<dbReference type="eggNOG" id="COG2062">
    <property type="taxonomic scope" value="Bacteria"/>
</dbReference>
<dbReference type="CDD" id="cd07067">
    <property type="entry name" value="HP_PGM_like"/>
    <property type="match status" value="1"/>
</dbReference>
<dbReference type="AlphaFoldDB" id="A3V4K1"/>
<dbReference type="SMART" id="SM00855">
    <property type="entry name" value="PGAM"/>
    <property type="match status" value="1"/>
</dbReference>
<gene>
    <name evidence="2" type="ORF">SKA53_13516</name>
</gene>